<dbReference type="GO" id="GO:0015562">
    <property type="term" value="F:efflux transmembrane transporter activity"/>
    <property type="evidence" value="ECO:0007669"/>
    <property type="project" value="UniProtKB-ARBA"/>
</dbReference>
<keyword evidence="12" id="KW-1185">Reference proteome</keyword>
<dbReference type="GO" id="GO:0005524">
    <property type="term" value="F:ATP binding"/>
    <property type="evidence" value="ECO:0007669"/>
    <property type="project" value="UniProtKB-KW"/>
</dbReference>
<keyword evidence="3" id="KW-0813">Transport</keyword>
<dbReference type="eggNOG" id="KOG0061">
    <property type="taxonomic scope" value="Eukaryota"/>
</dbReference>
<feature type="transmembrane region" description="Helical" evidence="9">
    <location>
        <begin position="378"/>
        <end position="398"/>
    </location>
</feature>
<reference evidence="11" key="2">
    <citation type="submission" date="2017-05" db="UniProtKB">
        <authorList>
            <consortium name="EnsemblMetazoa"/>
        </authorList>
    </citation>
    <scope>IDENTIFICATION</scope>
</reference>
<keyword evidence="7 9" id="KW-1133">Transmembrane helix</keyword>
<dbReference type="InterPro" id="IPR013525">
    <property type="entry name" value="ABC2_TM"/>
</dbReference>
<dbReference type="Gene3D" id="3.40.50.300">
    <property type="entry name" value="P-loop containing nucleotide triphosphate hydrolases"/>
    <property type="match status" value="1"/>
</dbReference>
<dbReference type="STRING" id="400682.A0A1X7VMS5"/>
<dbReference type="SUPFAM" id="SSF52540">
    <property type="entry name" value="P-loop containing nucleoside triphosphate hydrolases"/>
    <property type="match status" value="1"/>
</dbReference>
<dbReference type="Proteomes" id="UP000007879">
    <property type="component" value="Unassembled WGS sequence"/>
</dbReference>
<dbReference type="CDD" id="cd03213">
    <property type="entry name" value="ABCG_EPDR"/>
    <property type="match status" value="1"/>
</dbReference>
<feature type="transmembrane region" description="Helical" evidence="9">
    <location>
        <begin position="519"/>
        <end position="539"/>
    </location>
</feature>
<reference evidence="12" key="1">
    <citation type="journal article" date="2010" name="Nature">
        <title>The Amphimedon queenslandica genome and the evolution of animal complexity.</title>
        <authorList>
            <person name="Srivastava M."/>
            <person name="Simakov O."/>
            <person name="Chapman J."/>
            <person name="Fahey B."/>
            <person name="Gauthier M.E."/>
            <person name="Mitros T."/>
            <person name="Richards G.S."/>
            <person name="Conaco C."/>
            <person name="Dacre M."/>
            <person name="Hellsten U."/>
            <person name="Larroux C."/>
            <person name="Putnam N.H."/>
            <person name="Stanke M."/>
            <person name="Adamska M."/>
            <person name="Darling A."/>
            <person name="Degnan S.M."/>
            <person name="Oakley T.H."/>
            <person name="Plachetzki D.C."/>
            <person name="Zhai Y."/>
            <person name="Adamski M."/>
            <person name="Calcino A."/>
            <person name="Cummins S.F."/>
            <person name="Goodstein D.M."/>
            <person name="Harris C."/>
            <person name="Jackson D.J."/>
            <person name="Leys S.P."/>
            <person name="Shu S."/>
            <person name="Woodcroft B.J."/>
            <person name="Vervoort M."/>
            <person name="Kosik K.S."/>
            <person name="Manning G."/>
            <person name="Degnan B.M."/>
            <person name="Rokhsar D.S."/>
        </authorList>
    </citation>
    <scope>NUCLEOTIDE SEQUENCE [LARGE SCALE GENOMIC DNA]</scope>
</reference>
<feature type="transmembrane region" description="Helical" evidence="9">
    <location>
        <begin position="603"/>
        <end position="626"/>
    </location>
</feature>
<dbReference type="PANTHER" id="PTHR48041:SF116">
    <property type="entry name" value="PROTEIN BROWN"/>
    <property type="match status" value="1"/>
</dbReference>
<dbReference type="InterPro" id="IPR003593">
    <property type="entry name" value="AAA+_ATPase"/>
</dbReference>
<dbReference type="OrthoDB" id="66620at2759"/>
<gene>
    <name evidence="11" type="primary">100637406</name>
</gene>
<dbReference type="FunFam" id="3.40.50.300:FF:000622">
    <property type="entry name" value="ATP-binding cassette sub-family G member 2"/>
    <property type="match status" value="1"/>
</dbReference>
<dbReference type="InterPro" id="IPR043926">
    <property type="entry name" value="ABCG_dom"/>
</dbReference>
<proteinExistence type="inferred from homology"/>
<evidence type="ECO:0000256" key="7">
    <source>
        <dbReference type="ARBA" id="ARBA00022989"/>
    </source>
</evidence>
<keyword evidence="8 9" id="KW-0472">Membrane</keyword>
<sequence>MATNNSDATVHVSTATVSIDQSAIDQLSSPKGLSFHDVTYEVPQRKFFKRLPNKIILKSVSGLMSPGLNAIMGPTGSGKTSLLDILAGRKGKKGISGHVLINGEAQPENFKCISGYVVQDDVIMGTLTVKENLFFSAALRLPTSIPWSEKKERVEKVIKQLGLTNCANTKVGNNFIRGISGGERKRTNIGMELIIEPQFLFLDEPTTGLDAYTAVSVVKLLKNICTDNDRVVIMSIHQPRYSIFKLFDSLTLLSQGDLVYYGPNHQALGHFTRIGFECEAHNNPADFMLDVINLCEEKQADIEEGGNDDSNNLRARYTSSHLGESAAKKTQELLQQYRNKENHKTVTSYKYATNVLWQLMVMIARSTLNIVRNPRLSMLQLIVMIVFGLVIGLLFFQLDTGPNGFQDRLGAIFFMVMNQIFININAVELFISQKPLFIHENAGGFYRVSVYFLSKYTCDIIPLRVIPLIVYSLIAYFMIGFQVDVAKFFIFFFTLFLTSLGASSIAFFFSGLVNVTSIAILLIAMSFIIQMLFSGFLIALDSLPSWISWCQYLSIFRYAIEALSVNEADGLVFTEMVDNNGTIIEVSREGSALLEVRGFNPDWLYYDWIGIAMYSVIFTTLAYIALRLIKKEK</sequence>
<evidence type="ECO:0000259" key="10">
    <source>
        <dbReference type="PROSITE" id="PS50893"/>
    </source>
</evidence>
<dbReference type="SMART" id="SM00382">
    <property type="entry name" value="AAA"/>
    <property type="match status" value="1"/>
</dbReference>
<evidence type="ECO:0000256" key="9">
    <source>
        <dbReference type="SAM" id="Phobius"/>
    </source>
</evidence>
<evidence type="ECO:0000256" key="8">
    <source>
        <dbReference type="ARBA" id="ARBA00023136"/>
    </source>
</evidence>
<dbReference type="PROSITE" id="PS50893">
    <property type="entry name" value="ABC_TRANSPORTER_2"/>
    <property type="match status" value="1"/>
</dbReference>
<dbReference type="GO" id="GO:0016324">
    <property type="term" value="C:apical plasma membrane"/>
    <property type="evidence" value="ECO:0007669"/>
    <property type="project" value="UniProtKB-ARBA"/>
</dbReference>
<dbReference type="EnsemblMetazoa" id="XM_003383543.3">
    <property type="protein sequence ID" value="XP_003383591.1"/>
    <property type="gene ID" value="LOC100637406"/>
</dbReference>
<dbReference type="AlphaFoldDB" id="A0A1X7VMS5"/>
<dbReference type="InterPro" id="IPR003439">
    <property type="entry name" value="ABC_transporter-like_ATP-bd"/>
</dbReference>
<name>A0A1X7VMS5_AMPQE</name>
<evidence type="ECO:0000313" key="12">
    <source>
        <dbReference type="Proteomes" id="UP000007879"/>
    </source>
</evidence>
<dbReference type="Pfam" id="PF19055">
    <property type="entry name" value="ABC2_membrane_7"/>
    <property type="match status" value="1"/>
</dbReference>
<dbReference type="Pfam" id="PF00005">
    <property type="entry name" value="ABC_tran"/>
    <property type="match status" value="1"/>
</dbReference>
<evidence type="ECO:0000256" key="5">
    <source>
        <dbReference type="ARBA" id="ARBA00022741"/>
    </source>
</evidence>
<organism evidence="11">
    <name type="scientific">Amphimedon queenslandica</name>
    <name type="common">Sponge</name>
    <dbReference type="NCBI Taxonomy" id="400682"/>
    <lineage>
        <taxon>Eukaryota</taxon>
        <taxon>Metazoa</taxon>
        <taxon>Porifera</taxon>
        <taxon>Demospongiae</taxon>
        <taxon>Heteroscleromorpha</taxon>
        <taxon>Haplosclerida</taxon>
        <taxon>Niphatidae</taxon>
        <taxon>Amphimedon</taxon>
    </lineage>
</organism>
<evidence type="ECO:0000256" key="3">
    <source>
        <dbReference type="ARBA" id="ARBA00022448"/>
    </source>
</evidence>
<evidence type="ECO:0000256" key="4">
    <source>
        <dbReference type="ARBA" id="ARBA00022692"/>
    </source>
</evidence>
<protein>
    <recommendedName>
        <fullName evidence="10">ABC transporter domain-containing protein</fullName>
    </recommendedName>
</protein>
<dbReference type="KEGG" id="aqu:100637406"/>
<comment type="subcellular location">
    <subcellularLocation>
        <location evidence="1">Membrane</location>
        <topology evidence="1">Multi-pass membrane protein</topology>
    </subcellularLocation>
</comment>
<keyword evidence="4 9" id="KW-0812">Transmembrane</keyword>
<dbReference type="Pfam" id="PF01061">
    <property type="entry name" value="ABC2_membrane"/>
    <property type="match status" value="1"/>
</dbReference>
<evidence type="ECO:0000256" key="6">
    <source>
        <dbReference type="ARBA" id="ARBA00022840"/>
    </source>
</evidence>
<evidence type="ECO:0000313" key="11">
    <source>
        <dbReference type="EnsemblMetazoa" id="Aqu2.1.41184_001"/>
    </source>
</evidence>
<comment type="similarity">
    <text evidence="2">Belongs to the ABC transporter superfamily. ABCG family. Eye pigment precursor importer (TC 3.A.1.204) subfamily.</text>
</comment>
<feature type="transmembrane region" description="Helical" evidence="9">
    <location>
        <begin position="465"/>
        <end position="483"/>
    </location>
</feature>
<dbReference type="PANTHER" id="PTHR48041">
    <property type="entry name" value="ABC TRANSPORTER G FAMILY MEMBER 28"/>
    <property type="match status" value="1"/>
</dbReference>
<evidence type="ECO:0000256" key="1">
    <source>
        <dbReference type="ARBA" id="ARBA00004141"/>
    </source>
</evidence>
<feature type="transmembrane region" description="Helical" evidence="9">
    <location>
        <begin position="410"/>
        <end position="431"/>
    </location>
</feature>
<dbReference type="GO" id="GO:0140359">
    <property type="term" value="F:ABC-type transporter activity"/>
    <property type="evidence" value="ECO:0007669"/>
    <property type="project" value="InterPro"/>
</dbReference>
<evidence type="ECO:0000256" key="2">
    <source>
        <dbReference type="ARBA" id="ARBA00005814"/>
    </source>
</evidence>
<keyword evidence="5" id="KW-0547">Nucleotide-binding</keyword>
<feature type="transmembrane region" description="Helical" evidence="9">
    <location>
        <begin position="489"/>
        <end position="512"/>
    </location>
</feature>
<dbReference type="EnsemblMetazoa" id="Aqu2.1.41184_001">
    <property type="protein sequence ID" value="Aqu2.1.41184_001"/>
    <property type="gene ID" value="Aqu2.1.41184"/>
</dbReference>
<dbReference type="GO" id="GO:0016887">
    <property type="term" value="F:ATP hydrolysis activity"/>
    <property type="evidence" value="ECO:0007669"/>
    <property type="project" value="InterPro"/>
</dbReference>
<dbReference type="InParanoid" id="A0A1X7VMS5"/>
<keyword evidence="6" id="KW-0067">ATP-binding</keyword>
<dbReference type="GO" id="GO:0008514">
    <property type="term" value="F:organic anion transmembrane transporter activity"/>
    <property type="evidence" value="ECO:0007669"/>
    <property type="project" value="UniProtKB-ARBA"/>
</dbReference>
<accession>A0A1X7VMS5</accession>
<dbReference type="InterPro" id="IPR050352">
    <property type="entry name" value="ABCG_transporters"/>
</dbReference>
<dbReference type="InterPro" id="IPR027417">
    <property type="entry name" value="P-loop_NTPase"/>
</dbReference>
<feature type="domain" description="ABC transporter" evidence="10">
    <location>
        <begin position="33"/>
        <end position="280"/>
    </location>
</feature>